<dbReference type="InterPro" id="IPR036388">
    <property type="entry name" value="WH-like_DNA-bd_sf"/>
</dbReference>
<reference evidence="2 3" key="1">
    <citation type="submission" date="2020-08" db="EMBL/GenBank/DDBJ databases">
        <title>Genomic Encyclopedia of Type Strains, Phase IV (KMG-IV): sequencing the most valuable type-strain genomes for metagenomic binning, comparative biology and taxonomic classification.</title>
        <authorList>
            <person name="Goeker M."/>
        </authorList>
    </citation>
    <scope>NUCLEOTIDE SEQUENCE [LARGE SCALE GENOMIC DNA]</scope>
    <source>
        <strain evidence="2 3">DSM 21319</strain>
    </source>
</reference>
<evidence type="ECO:0000259" key="1">
    <source>
        <dbReference type="SMART" id="SM00421"/>
    </source>
</evidence>
<accession>A0A7W7YUI1</accession>
<evidence type="ECO:0000313" key="3">
    <source>
        <dbReference type="Proteomes" id="UP000535406"/>
    </source>
</evidence>
<comment type="caution">
    <text evidence="2">The sequence shown here is derived from an EMBL/GenBank/DDBJ whole genome shotgun (WGS) entry which is preliminary data.</text>
</comment>
<dbReference type="InterPro" id="IPR000792">
    <property type="entry name" value="Tscrpt_reg_LuxR_C"/>
</dbReference>
<dbReference type="Gene3D" id="1.10.10.10">
    <property type="entry name" value="Winged helix-like DNA-binding domain superfamily/Winged helix DNA-binding domain"/>
    <property type="match status" value="1"/>
</dbReference>
<dbReference type="InterPro" id="IPR016032">
    <property type="entry name" value="Sig_transdc_resp-reg_C-effctor"/>
</dbReference>
<dbReference type="Proteomes" id="UP000535406">
    <property type="component" value="Unassembled WGS sequence"/>
</dbReference>
<sequence>MYHDRSIIDEIYEAAVLPEFWPRVLERVSEATDCYGGALFTLGKYGSASCATQSCQPHLTAMMQEGWAERNIRAKRVLEFARQEFVTDHDVCSEEEIENHPIYTEFLRPRGIGWSAATHVTGIDDDIVIFSIDQLYERGPIADETKAFLNELRPHIARASMLAARFRLERVNGTLESLSHLGVPAVACDRRGRVRLHNRQFERATESLDVMAFDILRIADRRADMMLRDALQALHDPGTPKSIPFVASDNNPVVLHVIPISLNARDVFSGMDAIVVLAPINLPGLPIKPLLQILYDITQAEAKVAEGLLQGLSPKDIAAIGGVGIETVRTHVKSLLAKTGSSRQTEFIARLSSFKL</sequence>
<name>A0A7W7YUI1_9HYPH</name>
<dbReference type="RefSeq" id="WP_246434238.1">
    <property type="nucleotide sequence ID" value="NZ_JACHIK010000004.1"/>
</dbReference>
<protein>
    <submittedName>
        <fullName evidence="2">DNA-binding CsgD family transcriptional regulator</fullName>
    </submittedName>
</protein>
<evidence type="ECO:0000313" key="2">
    <source>
        <dbReference type="EMBL" id="MBB5042372.1"/>
    </source>
</evidence>
<dbReference type="SMART" id="SM00421">
    <property type="entry name" value="HTH_LUXR"/>
    <property type="match status" value="1"/>
</dbReference>
<proteinExistence type="predicted"/>
<feature type="domain" description="HTH luxR-type" evidence="1">
    <location>
        <begin position="294"/>
        <end position="351"/>
    </location>
</feature>
<keyword evidence="3" id="KW-1185">Reference proteome</keyword>
<keyword evidence="2" id="KW-0238">DNA-binding</keyword>
<dbReference type="AlphaFoldDB" id="A0A7W7YUI1"/>
<dbReference type="EMBL" id="JACHIK010000004">
    <property type="protein sequence ID" value="MBB5042372.1"/>
    <property type="molecule type" value="Genomic_DNA"/>
</dbReference>
<dbReference type="GO" id="GO:0003677">
    <property type="term" value="F:DNA binding"/>
    <property type="evidence" value="ECO:0007669"/>
    <property type="project" value="UniProtKB-KW"/>
</dbReference>
<dbReference type="GO" id="GO:0006355">
    <property type="term" value="P:regulation of DNA-templated transcription"/>
    <property type="evidence" value="ECO:0007669"/>
    <property type="project" value="InterPro"/>
</dbReference>
<dbReference type="SUPFAM" id="SSF46894">
    <property type="entry name" value="C-terminal effector domain of the bipartite response regulators"/>
    <property type="match status" value="1"/>
</dbReference>
<gene>
    <name evidence="2" type="ORF">HNQ66_001768</name>
</gene>
<organism evidence="2 3">
    <name type="scientific">Shinella fusca</name>
    <dbReference type="NCBI Taxonomy" id="544480"/>
    <lineage>
        <taxon>Bacteria</taxon>
        <taxon>Pseudomonadati</taxon>
        <taxon>Pseudomonadota</taxon>
        <taxon>Alphaproteobacteria</taxon>
        <taxon>Hyphomicrobiales</taxon>
        <taxon>Rhizobiaceae</taxon>
        <taxon>Shinella</taxon>
    </lineage>
</organism>